<feature type="transmembrane region" description="Helical" evidence="12">
    <location>
        <begin position="21"/>
        <end position="39"/>
    </location>
</feature>
<reference evidence="14 15" key="1">
    <citation type="submission" date="2019-02" db="EMBL/GenBank/DDBJ databases">
        <title>Deep-cultivation of Planctomycetes and their phenomic and genomic characterization uncovers novel biology.</title>
        <authorList>
            <person name="Wiegand S."/>
            <person name="Jogler M."/>
            <person name="Boedeker C."/>
            <person name="Pinto D."/>
            <person name="Vollmers J."/>
            <person name="Rivas-Marin E."/>
            <person name="Kohn T."/>
            <person name="Peeters S.H."/>
            <person name="Heuer A."/>
            <person name="Rast P."/>
            <person name="Oberbeckmann S."/>
            <person name="Bunk B."/>
            <person name="Jeske O."/>
            <person name="Meyerdierks A."/>
            <person name="Storesund J.E."/>
            <person name="Kallscheuer N."/>
            <person name="Luecker S."/>
            <person name="Lage O.M."/>
            <person name="Pohl T."/>
            <person name="Merkel B.J."/>
            <person name="Hornburger P."/>
            <person name="Mueller R.-W."/>
            <person name="Bruemmer F."/>
            <person name="Labrenz M."/>
            <person name="Spormann A.M."/>
            <person name="Op den Camp H."/>
            <person name="Overmann J."/>
            <person name="Amann R."/>
            <person name="Jetten M.S.M."/>
            <person name="Mascher T."/>
            <person name="Medema M.H."/>
            <person name="Devos D.P."/>
            <person name="Kaster A.-K."/>
            <person name="Ovreas L."/>
            <person name="Rohde M."/>
            <person name="Galperin M.Y."/>
            <person name="Jogler C."/>
        </authorList>
    </citation>
    <scope>NUCLEOTIDE SEQUENCE [LARGE SCALE GENOMIC DNA]</scope>
    <source>
        <strain evidence="14 15">K22_7</strain>
    </source>
</reference>
<evidence type="ECO:0000256" key="11">
    <source>
        <dbReference type="ARBA" id="ARBA00023136"/>
    </source>
</evidence>
<comment type="subcellular location">
    <subcellularLocation>
        <location evidence="2">Membrane</location>
        <topology evidence="2">Multi-pass membrane protein</topology>
    </subcellularLocation>
</comment>
<keyword evidence="7" id="KW-0378">Hydrolase</keyword>
<dbReference type="Pfam" id="PF02163">
    <property type="entry name" value="Peptidase_M50"/>
    <property type="match status" value="1"/>
</dbReference>
<dbReference type="EMBL" id="CP036525">
    <property type="protein sequence ID" value="QDT08061.1"/>
    <property type="molecule type" value="Genomic_DNA"/>
</dbReference>
<proteinExistence type="inferred from homology"/>
<evidence type="ECO:0000259" key="13">
    <source>
        <dbReference type="Pfam" id="PF02163"/>
    </source>
</evidence>
<evidence type="ECO:0000256" key="3">
    <source>
        <dbReference type="ARBA" id="ARBA00007931"/>
    </source>
</evidence>
<keyword evidence="11 12" id="KW-0472">Membrane</keyword>
<feature type="transmembrane region" description="Helical" evidence="12">
    <location>
        <begin position="51"/>
        <end position="70"/>
    </location>
</feature>
<dbReference type="PANTHER" id="PTHR39188:SF3">
    <property type="entry name" value="STAGE IV SPORULATION PROTEIN FB"/>
    <property type="match status" value="1"/>
</dbReference>
<evidence type="ECO:0000313" key="14">
    <source>
        <dbReference type="EMBL" id="QDT08061.1"/>
    </source>
</evidence>
<keyword evidence="6" id="KW-0479">Metal-binding</keyword>
<keyword evidence="8" id="KW-0862">Zinc</keyword>
<evidence type="ECO:0000313" key="15">
    <source>
        <dbReference type="Proteomes" id="UP000318538"/>
    </source>
</evidence>
<comment type="similarity">
    <text evidence="3">Belongs to the peptidase M50B family.</text>
</comment>
<name>A0A517NLQ4_9BACT</name>
<comment type="cofactor">
    <cofactor evidence="1">
        <name>Zn(2+)</name>
        <dbReference type="ChEBI" id="CHEBI:29105"/>
    </cofactor>
</comment>
<keyword evidence="4" id="KW-0645">Protease</keyword>
<evidence type="ECO:0000256" key="8">
    <source>
        <dbReference type="ARBA" id="ARBA00022833"/>
    </source>
</evidence>
<keyword evidence="10" id="KW-0482">Metalloprotease</keyword>
<protein>
    <submittedName>
        <fullName evidence="14">Peptidase family M50</fullName>
    </submittedName>
</protein>
<evidence type="ECO:0000256" key="5">
    <source>
        <dbReference type="ARBA" id="ARBA00022692"/>
    </source>
</evidence>
<evidence type="ECO:0000256" key="7">
    <source>
        <dbReference type="ARBA" id="ARBA00022801"/>
    </source>
</evidence>
<dbReference type="GO" id="GO:0006508">
    <property type="term" value="P:proteolysis"/>
    <property type="evidence" value="ECO:0007669"/>
    <property type="project" value="UniProtKB-KW"/>
</dbReference>
<feature type="transmembrane region" description="Helical" evidence="12">
    <location>
        <begin position="114"/>
        <end position="135"/>
    </location>
</feature>
<evidence type="ECO:0000256" key="9">
    <source>
        <dbReference type="ARBA" id="ARBA00022989"/>
    </source>
</evidence>
<keyword evidence="9 12" id="KW-1133">Transmembrane helix</keyword>
<evidence type="ECO:0000256" key="4">
    <source>
        <dbReference type="ARBA" id="ARBA00022670"/>
    </source>
</evidence>
<keyword evidence="15" id="KW-1185">Reference proteome</keyword>
<sequence>MLQEPTPSPYDLRFRLLGFPVRIAWGFWVMAVVFGYSWVQSLDGMLRELSPGIIPLLVLWSICVFVSILIHELGHALAFRQNGIESSVVLYHFGGLAIPRSGRSFGSLRLKDDLWISLAGPLAQLFSAVVVIVLVKLSGYRLDQFDTLYRMPEWLQQTIHADDGAVMISDSVGLYAMVDFYLFPSIFWAILNLIPVLPLDGGRIASSLVQMRGGSIETALWISVIAAGLAALYGFSAGQQYMGLLFIALGVMSYQQLQSAGGGSY</sequence>
<keyword evidence="5 12" id="KW-0812">Transmembrane</keyword>
<dbReference type="PANTHER" id="PTHR39188">
    <property type="entry name" value="MEMBRANE-ASSOCIATED ZINC METALLOPROTEASE M50B"/>
    <property type="match status" value="1"/>
</dbReference>
<dbReference type="KEGG" id="rlc:K227x_64910"/>
<organism evidence="14 15">
    <name type="scientific">Rubripirellula lacrimiformis</name>
    <dbReference type="NCBI Taxonomy" id="1930273"/>
    <lineage>
        <taxon>Bacteria</taxon>
        <taxon>Pseudomonadati</taxon>
        <taxon>Planctomycetota</taxon>
        <taxon>Planctomycetia</taxon>
        <taxon>Pirellulales</taxon>
        <taxon>Pirellulaceae</taxon>
        <taxon>Rubripirellula</taxon>
    </lineage>
</organism>
<feature type="transmembrane region" description="Helical" evidence="12">
    <location>
        <begin position="218"/>
        <end position="235"/>
    </location>
</feature>
<dbReference type="RefSeq" id="WP_246146384.1">
    <property type="nucleotide sequence ID" value="NZ_CP036525.1"/>
</dbReference>
<evidence type="ECO:0000256" key="6">
    <source>
        <dbReference type="ARBA" id="ARBA00022723"/>
    </source>
</evidence>
<accession>A0A517NLQ4</accession>
<feature type="domain" description="Peptidase M50" evidence="13">
    <location>
        <begin position="61"/>
        <end position="216"/>
    </location>
</feature>
<evidence type="ECO:0000256" key="2">
    <source>
        <dbReference type="ARBA" id="ARBA00004141"/>
    </source>
</evidence>
<dbReference type="GO" id="GO:0046872">
    <property type="term" value="F:metal ion binding"/>
    <property type="evidence" value="ECO:0007669"/>
    <property type="project" value="UniProtKB-KW"/>
</dbReference>
<dbReference type="AlphaFoldDB" id="A0A517NLQ4"/>
<evidence type="ECO:0000256" key="12">
    <source>
        <dbReference type="SAM" id="Phobius"/>
    </source>
</evidence>
<feature type="transmembrane region" description="Helical" evidence="12">
    <location>
        <begin position="180"/>
        <end position="197"/>
    </location>
</feature>
<dbReference type="GO" id="GO:0008237">
    <property type="term" value="F:metallopeptidase activity"/>
    <property type="evidence" value="ECO:0007669"/>
    <property type="project" value="UniProtKB-KW"/>
</dbReference>
<dbReference type="Proteomes" id="UP000318538">
    <property type="component" value="Chromosome"/>
</dbReference>
<evidence type="ECO:0000256" key="10">
    <source>
        <dbReference type="ARBA" id="ARBA00023049"/>
    </source>
</evidence>
<dbReference type="GO" id="GO:0016020">
    <property type="term" value="C:membrane"/>
    <property type="evidence" value="ECO:0007669"/>
    <property type="project" value="UniProtKB-SubCell"/>
</dbReference>
<gene>
    <name evidence="14" type="ORF">K227x_64910</name>
</gene>
<evidence type="ECO:0000256" key="1">
    <source>
        <dbReference type="ARBA" id="ARBA00001947"/>
    </source>
</evidence>
<dbReference type="InterPro" id="IPR008915">
    <property type="entry name" value="Peptidase_M50"/>
</dbReference>